<dbReference type="Proteomes" id="UP000879542">
    <property type="component" value="Unassembled WGS sequence"/>
</dbReference>
<evidence type="ECO:0000313" key="5">
    <source>
        <dbReference type="EMBL" id="SJS59924.1"/>
    </source>
</evidence>
<evidence type="ECO:0000313" key="3">
    <source>
        <dbReference type="EMBL" id="HBH1541969.1"/>
    </source>
</evidence>
<dbReference type="Proteomes" id="UP000411588">
    <property type="component" value="Unassembled WGS sequence"/>
</dbReference>
<sequence>MKKFLIATHGELSRELVDTSKLIIGSLTNIEYFCMTTDKSADDAEKEIRSILSNNKDSEEFVVLTDVFGGSVANICTNLLLQGFKFELLTGVNLPMLLSILLLVEEDTKLIVKSGLEEAKNGIVYVNELLENQNKIKNVM</sequence>
<evidence type="ECO:0000313" key="6">
    <source>
        <dbReference type="EMBL" id="VFD34177.1"/>
    </source>
</evidence>
<reference evidence="4" key="3">
    <citation type="submission" date="2021-06" db="EMBL/GenBank/DDBJ databases">
        <authorList>
            <consortium name="NCBI Pathogen Detection Project"/>
        </authorList>
    </citation>
    <scope>NUCLEOTIDE SEQUENCE</scope>
    <source>
        <strain evidence="4">Clostridioides</strain>
        <strain evidence="3">HN1000</strain>
    </source>
</reference>
<name>A0A9P3YR80_CLODI</name>
<evidence type="ECO:0000256" key="1">
    <source>
        <dbReference type="ARBA" id="ARBA00022679"/>
    </source>
</evidence>
<dbReference type="GO" id="GO:0009401">
    <property type="term" value="P:phosphoenolpyruvate-dependent sugar phosphotransferase system"/>
    <property type="evidence" value="ECO:0007669"/>
    <property type="project" value="InterPro"/>
</dbReference>
<proteinExistence type="predicted"/>
<dbReference type="EMBL" id="DAEPXK010000011">
    <property type="protein sequence ID" value="HBH1541969.1"/>
    <property type="molecule type" value="Genomic_DNA"/>
</dbReference>
<comment type="caution">
    <text evidence="4">The sequence shown here is derived from an EMBL/GenBank/DDBJ whole genome shotgun (WGS) entry which is preliminary data.</text>
</comment>
<keyword evidence="1" id="KW-0808">Transferase</keyword>
<dbReference type="SUPFAM" id="SSF53062">
    <property type="entry name" value="PTS system fructose IIA component-like"/>
    <property type="match status" value="1"/>
</dbReference>
<evidence type="ECO:0000313" key="7">
    <source>
        <dbReference type="Proteomes" id="UP000189137"/>
    </source>
</evidence>
<dbReference type="KEGG" id="pdf:CD630DERM_32780"/>
<dbReference type="Proteomes" id="UP000189137">
    <property type="component" value="Unassembled WGS sequence"/>
</dbReference>
<gene>
    <name evidence="6" type="primary">manX_2</name>
    <name evidence="5" type="synonym">manX_5</name>
    <name evidence="3" type="ORF">KRM00_001446</name>
    <name evidence="4" type="ORF">KRQ00_002625</name>
    <name evidence="6" type="ORF">SAMEA1402399_02961</name>
    <name evidence="5" type="ORF">SAMEA3375112_02469</name>
</gene>
<dbReference type="InterPro" id="IPR051471">
    <property type="entry name" value="Bacterial_PTS_sugar_comp"/>
</dbReference>
<accession>A0A9P3YR80</accession>
<dbReference type="GeneID" id="66355772"/>
<organism evidence="4 9">
    <name type="scientific">Clostridioides difficile</name>
    <name type="common">Peptoclostridium difficile</name>
    <dbReference type="NCBI Taxonomy" id="1496"/>
    <lineage>
        <taxon>Bacteria</taxon>
        <taxon>Bacillati</taxon>
        <taxon>Bacillota</taxon>
        <taxon>Clostridia</taxon>
        <taxon>Peptostreptococcales</taxon>
        <taxon>Peptostreptococcaceae</taxon>
        <taxon>Clostridioides</taxon>
    </lineage>
</organism>
<dbReference type="EMBL" id="CAADAN010000012">
    <property type="protein sequence ID" value="VFD34177.1"/>
    <property type="molecule type" value="Genomic_DNA"/>
</dbReference>
<dbReference type="InterPro" id="IPR036662">
    <property type="entry name" value="PTS_EIIA_man-typ_sf"/>
</dbReference>
<dbReference type="RefSeq" id="WP_003432377.1">
    <property type="nucleotide sequence ID" value="NZ_AP025558.1"/>
</dbReference>
<dbReference type="Proteomes" id="UP000878956">
    <property type="component" value="Unassembled WGS sequence"/>
</dbReference>
<dbReference type="GO" id="GO:0016020">
    <property type="term" value="C:membrane"/>
    <property type="evidence" value="ECO:0007669"/>
    <property type="project" value="InterPro"/>
</dbReference>
<evidence type="ECO:0000259" key="2">
    <source>
        <dbReference type="PROSITE" id="PS51096"/>
    </source>
</evidence>
<reference evidence="4" key="1">
    <citation type="journal article" date="2018" name="Genome Biol.">
        <title>SKESA: strategic k-mer extension for scrupulous assemblies.</title>
        <authorList>
            <person name="Souvorov A."/>
            <person name="Agarwala R."/>
            <person name="Lipman D.J."/>
        </authorList>
    </citation>
    <scope>NUCLEOTIDE SEQUENCE</scope>
    <source>
        <strain evidence="4">Clostridioides</strain>
        <strain evidence="3">HN1000</strain>
    </source>
</reference>
<reference evidence="6 8" key="2">
    <citation type="submission" date="2019-02" db="EMBL/GenBank/DDBJ databases">
        <authorList>
            <consortium name="Pathogen Informatics"/>
        </authorList>
    </citation>
    <scope>NUCLEOTIDE SEQUENCE [LARGE SCALE GENOMIC DNA]</scope>
    <source>
        <strain evidence="6">Clo34</strain>
        <strain evidence="8">clo34</strain>
        <strain evidence="5 7">VRECD0157</strain>
    </source>
</reference>
<dbReference type="EMBL" id="FUPS01000008">
    <property type="protein sequence ID" value="SJS59924.1"/>
    <property type="molecule type" value="Genomic_DNA"/>
</dbReference>
<dbReference type="Gene3D" id="3.40.50.510">
    <property type="entry name" value="Phosphotransferase system, mannose-type IIA component"/>
    <property type="match status" value="1"/>
</dbReference>
<dbReference type="PANTHER" id="PTHR33799:SF1">
    <property type="entry name" value="PTS SYSTEM MANNOSE-SPECIFIC EIIAB COMPONENT-RELATED"/>
    <property type="match status" value="1"/>
</dbReference>
<dbReference type="GO" id="GO:0016740">
    <property type="term" value="F:transferase activity"/>
    <property type="evidence" value="ECO:0007669"/>
    <property type="project" value="UniProtKB-KW"/>
</dbReference>
<evidence type="ECO:0000313" key="4">
    <source>
        <dbReference type="EMBL" id="HBH2620844.1"/>
    </source>
</evidence>
<dbReference type="AlphaFoldDB" id="A0A9P3YR80"/>
<dbReference type="Pfam" id="PF03610">
    <property type="entry name" value="EIIA-man"/>
    <property type="match status" value="1"/>
</dbReference>
<feature type="domain" description="PTS EIIA type-4" evidence="2">
    <location>
        <begin position="1"/>
        <end position="123"/>
    </location>
</feature>
<dbReference type="PROSITE" id="PS51096">
    <property type="entry name" value="PTS_EIIA_TYPE_4"/>
    <property type="match status" value="1"/>
</dbReference>
<dbReference type="InterPro" id="IPR004701">
    <property type="entry name" value="PTS_EIIA_man-typ"/>
</dbReference>
<evidence type="ECO:0000313" key="9">
    <source>
        <dbReference type="Proteomes" id="UP000879542"/>
    </source>
</evidence>
<dbReference type="EMBL" id="DAEQIJ010000013">
    <property type="protein sequence ID" value="HBH2620844.1"/>
    <property type="molecule type" value="Genomic_DNA"/>
</dbReference>
<dbReference type="PANTHER" id="PTHR33799">
    <property type="entry name" value="PTS PERMEASE-RELATED-RELATED"/>
    <property type="match status" value="1"/>
</dbReference>
<evidence type="ECO:0000313" key="8">
    <source>
        <dbReference type="Proteomes" id="UP000411588"/>
    </source>
</evidence>
<protein>
    <submittedName>
        <fullName evidence="5">EIIAB-Man</fullName>
    </submittedName>
    <submittedName>
        <fullName evidence="4">PTS mannose transporter subunit IIA</fullName>
    </submittedName>
    <submittedName>
        <fullName evidence="6">PTS system mannose/fructose/sorbose transporter subunit IIA</fullName>
    </submittedName>
</protein>